<dbReference type="PANTHER" id="PTHR15730:SF5">
    <property type="entry name" value="SI:CH211-210B2.2-RELATED"/>
    <property type="match status" value="1"/>
</dbReference>
<dbReference type="PANTHER" id="PTHR15730">
    <property type="entry name" value="EXPERIMENTAL AUTOIMMUNE PROSTATITIS ANTIGEN 2-RELATED"/>
    <property type="match status" value="1"/>
</dbReference>
<dbReference type="Pfam" id="PF17291">
    <property type="entry name" value="M60-like_N"/>
    <property type="match status" value="1"/>
</dbReference>
<dbReference type="Proteomes" id="UP000286415">
    <property type="component" value="Unassembled WGS sequence"/>
</dbReference>
<proteinExistence type="predicted"/>
<dbReference type="SMART" id="SM01276">
    <property type="entry name" value="M60-like"/>
    <property type="match status" value="1"/>
</dbReference>
<dbReference type="InterPro" id="IPR008979">
    <property type="entry name" value="Galactose-bd-like_sf"/>
</dbReference>
<keyword evidence="2" id="KW-1185">Reference proteome</keyword>
<dbReference type="OrthoDB" id="10260387at2759"/>
<dbReference type="InterPro" id="IPR035423">
    <property type="entry name" value="M60-like_N"/>
</dbReference>
<protein>
    <submittedName>
        <fullName evidence="1">TRPM8 channel-associated factor 2</fullName>
    </submittedName>
</protein>
<evidence type="ECO:0000313" key="1">
    <source>
        <dbReference type="EMBL" id="KAG5446042.1"/>
    </source>
</evidence>
<dbReference type="AlphaFoldDB" id="A0A419PQM6"/>
<dbReference type="InParanoid" id="A0A419PQM6"/>
<dbReference type="EMBL" id="NIRI02000056">
    <property type="protein sequence ID" value="KAG5446042.1"/>
    <property type="molecule type" value="Genomic_DNA"/>
</dbReference>
<dbReference type="InterPro" id="IPR051244">
    <property type="entry name" value="TCAF"/>
</dbReference>
<dbReference type="InterPro" id="IPR042279">
    <property type="entry name" value="Pep_M60_3"/>
</dbReference>
<comment type="caution">
    <text evidence="1">The sequence shown here is derived from an EMBL/GenBank/DDBJ whole genome shotgun (WGS) entry which is preliminary data.</text>
</comment>
<accession>A0A419PQM6</accession>
<sequence>MRGKHCLSVFLSLVLSSIVESQSVNVALKKPLIGSGNYIWKATDGRLDSTFSPYAVDFPYYYVDLGAVYNLTSIQLYGQNEWSFYMQGINVRFDVHTFGKYMSPCNFQSYYPWDLLASNLIFNRKGEKIELKPQKPVQYIIIGCPNRNYPKNAGCIPIGDIQAFGMELYKQPVPQIPTDESPIPPNYHKVTRRAVLGTVQKIWMDPRGGYFKQNNKYNDVVLGWLDQPNSMAVVRGKARMVFVMGPALPKEIDNHPLYENMKGPCKEWLTNGSSTGKYVRINKAYSAGDVLLITSDDHFDVDSIHAKLESGENSALIGYYPKDQNDILAELMVKLEVVFVKTNEEISPRFISVSGSADSNGFIPTSYMIERYLQSWKAFNTERFQLNEDELGVEDEATEQRLKALVDKYGTLMEYLAPCDLKSYVKSSDTSMALVNYNSILKCQTGKNGFVLPNIHRHPGTISSTVKPTTVVATVVGDVNGNFIPLGVYAKPGEQFTWTLLENTNPDLKWQRLRINAQTDSIESHSEWRRWPSIATQLRLRKNGRYVSPHGGPILLQTTKGTNVTIRLQNVYRYPWLDLRNNESIASFAREINEYATVPWLFIAGDSMYSMLKTIDVVNSNANEVTSSARHFDNAIKVIHNYRGTKWEDARAEVFVADIQISAGYGHSGYPWMGSIDWSHLFTLWSSSIKKGGQPGFVHEIGHNLQVGEATLKSGGEVTNNVYHLIVNEINLGLDPYQGDMDTGKWEGTDYQGPGWGYYKYLGRLFGHGLVGNGFIEARKARPRSEQDKTDFWVKQMCNETSSNLLPFHEMWHFPMSQQTREICNAFPCFFPDDQYTKPHQARVEEVLKAYPNCSRTNPNKVVFRGDIRRGIGAVRPQNIFLKFE</sequence>
<gene>
    <name evidence="1" type="ORF">CSKR_103883</name>
</gene>
<reference evidence="1 2" key="2">
    <citation type="journal article" date="2021" name="Genomics">
        <title>High-quality reference genome for Clonorchis sinensis.</title>
        <authorList>
            <person name="Young N.D."/>
            <person name="Stroehlein A.J."/>
            <person name="Kinkar L."/>
            <person name="Wang T."/>
            <person name="Sohn W.M."/>
            <person name="Chang B.C.H."/>
            <person name="Kaur P."/>
            <person name="Weisz D."/>
            <person name="Dudchenko O."/>
            <person name="Aiden E.L."/>
            <person name="Korhonen P.K."/>
            <person name="Gasser R.B."/>
        </authorList>
    </citation>
    <scope>NUCLEOTIDE SEQUENCE [LARGE SCALE GENOMIC DNA]</scope>
    <source>
        <strain evidence="1">Cs-k2</strain>
    </source>
</reference>
<dbReference type="Gene3D" id="1.10.390.30">
    <property type="entry name" value="Peptidase M60, enhancin-like domain 3"/>
    <property type="match status" value="1"/>
</dbReference>
<dbReference type="Gene3D" id="3.40.390.80">
    <property type="entry name" value="Peptidase M60, enhancin-like domain 2"/>
    <property type="match status" value="1"/>
</dbReference>
<dbReference type="PROSITE" id="PS51723">
    <property type="entry name" value="PEPTIDASE_M60"/>
    <property type="match status" value="1"/>
</dbReference>
<organism evidence="1 2">
    <name type="scientific">Clonorchis sinensis</name>
    <name type="common">Chinese liver fluke</name>
    <dbReference type="NCBI Taxonomy" id="79923"/>
    <lineage>
        <taxon>Eukaryota</taxon>
        <taxon>Metazoa</taxon>
        <taxon>Spiralia</taxon>
        <taxon>Lophotrochozoa</taxon>
        <taxon>Platyhelminthes</taxon>
        <taxon>Trematoda</taxon>
        <taxon>Digenea</taxon>
        <taxon>Opisthorchiida</taxon>
        <taxon>Opisthorchiata</taxon>
        <taxon>Opisthorchiidae</taxon>
        <taxon>Clonorchis</taxon>
    </lineage>
</organism>
<dbReference type="Gene3D" id="2.60.120.260">
    <property type="entry name" value="Galactose-binding domain-like"/>
    <property type="match status" value="1"/>
</dbReference>
<dbReference type="Pfam" id="PF13402">
    <property type="entry name" value="Peptidase_M60"/>
    <property type="match status" value="1"/>
</dbReference>
<reference evidence="1 2" key="1">
    <citation type="journal article" date="2018" name="Biotechnol. Adv.">
        <title>Improved genomic resources and new bioinformatic workflow for the carcinogenic parasite Clonorchis sinensis: Biotechnological implications.</title>
        <authorList>
            <person name="Wang D."/>
            <person name="Korhonen P.K."/>
            <person name="Gasser R.B."/>
            <person name="Young N.D."/>
        </authorList>
    </citation>
    <scope>NUCLEOTIDE SEQUENCE [LARGE SCALE GENOMIC DNA]</scope>
    <source>
        <strain evidence="1">Cs-k2</strain>
    </source>
</reference>
<dbReference type="InterPro" id="IPR031161">
    <property type="entry name" value="Peptidase_M60_dom"/>
</dbReference>
<dbReference type="SUPFAM" id="SSF49785">
    <property type="entry name" value="Galactose-binding domain-like"/>
    <property type="match status" value="1"/>
</dbReference>
<name>A0A419PQM6_CLOSI</name>
<evidence type="ECO:0000313" key="2">
    <source>
        <dbReference type="Proteomes" id="UP000286415"/>
    </source>
</evidence>